<evidence type="ECO:0000256" key="2">
    <source>
        <dbReference type="SAM" id="SignalP"/>
    </source>
</evidence>
<dbReference type="RefSeq" id="WP_346103002.1">
    <property type="nucleotide sequence ID" value="NZ_BAAAOD010000016.1"/>
</dbReference>
<evidence type="ECO:0008006" key="5">
    <source>
        <dbReference type="Google" id="ProtNLM"/>
    </source>
</evidence>
<feature type="chain" id="PRO_5046985341" description="DUF124 domain-containing protein" evidence="2">
    <location>
        <begin position="25"/>
        <end position="278"/>
    </location>
</feature>
<feature type="region of interest" description="Disordered" evidence="1">
    <location>
        <begin position="24"/>
        <end position="144"/>
    </location>
</feature>
<evidence type="ECO:0000256" key="1">
    <source>
        <dbReference type="SAM" id="MobiDB-lite"/>
    </source>
</evidence>
<evidence type="ECO:0000313" key="3">
    <source>
        <dbReference type="EMBL" id="MEK6463996.1"/>
    </source>
</evidence>
<feature type="compositionally biased region" description="Pro residues" evidence="1">
    <location>
        <begin position="76"/>
        <end position="94"/>
    </location>
</feature>
<name>A0ABU9ACA6_PSEA5</name>
<feature type="compositionally biased region" description="Low complexity" evidence="1">
    <location>
        <begin position="123"/>
        <end position="144"/>
    </location>
</feature>
<feature type="signal peptide" evidence="2">
    <location>
        <begin position="1"/>
        <end position="24"/>
    </location>
</feature>
<keyword evidence="2" id="KW-0732">Signal</keyword>
<dbReference type="EMBL" id="JBBPIX010000004">
    <property type="protein sequence ID" value="MEK6463996.1"/>
    <property type="molecule type" value="Genomic_DNA"/>
</dbReference>
<protein>
    <recommendedName>
        <fullName evidence="5">DUF124 domain-containing protein</fullName>
    </recommendedName>
</protein>
<organism evidence="3 4">
    <name type="scientific">Pseudonocardia alni subsp. carboxydivorans</name>
    <dbReference type="NCBI Taxonomy" id="415010"/>
    <lineage>
        <taxon>Bacteria</taxon>
        <taxon>Bacillati</taxon>
        <taxon>Actinomycetota</taxon>
        <taxon>Actinomycetes</taxon>
        <taxon>Pseudonocardiales</taxon>
        <taxon>Pseudonocardiaceae</taxon>
        <taxon>Pseudonocardia</taxon>
    </lineage>
</organism>
<dbReference type="Proteomes" id="UP001367513">
    <property type="component" value="Unassembled WGS sequence"/>
</dbReference>
<reference evidence="3 4" key="1">
    <citation type="submission" date="2024-03" db="EMBL/GenBank/DDBJ databases">
        <title>Draft genome sequence of Pseudonocardia carboxydivorans JCM 14827.</title>
        <authorList>
            <person name="Duangmal K."/>
        </authorList>
    </citation>
    <scope>NUCLEOTIDE SEQUENCE [LARGE SCALE GENOMIC DNA]</scope>
    <source>
        <strain evidence="3 4">JCM 14827</strain>
    </source>
</reference>
<comment type="caution">
    <text evidence="3">The sequence shown here is derived from an EMBL/GenBank/DDBJ whole genome shotgun (WGS) entry which is preliminary data.</text>
</comment>
<keyword evidence="4" id="KW-1185">Reference proteome</keyword>
<proteinExistence type="predicted"/>
<accession>A0ABU9ACA6</accession>
<dbReference type="PROSITE" id="PS51257">
    <property type="entry name" value="PROKAR_LIPOPROTEIN"/>
    <property type="match status" value="1"/>
</dbReference>
<sequence>MARTAAVAAVLAGLLGGCASTVSGTPWPTGQGPALPSSGAAPVEPTRRPPTSFTVPGPLSSGPLAAPTTDGRPTATVPPVPVPPSSGTPVPSGPPDGGAGVARTVPPVPVGDGASRVPDGRVRPSPGTARATARPASPAAPAPLTSDVVADECLLDRAALTGLLGGPPVAPATNAVVTRTDGTRTRACFALADGVTVSVNVYTTNRGTPAGYVAGARHGSAVTGLPAGTSATVLDTVAGPTLQLATARYLVTVAVAGRTPSRDQWRAAAVAAVAAAPR</sequence>
<evidence type="ECO:0000313" key="4">
    <source>
        <dbReference type="Proteomes" id="UP001367513"/>
    </source>
</evidence>
<gene>
    <name evidence="3" type="ORF">WG925_09655</name>
</gene>